<feature type="domain" description="Glutamate synthase" evidence="4">
    <location>
        <begin position="161"/>
        <end position="478"/>
    </location>
</feature>
<dbReference type="STRING" id="572036.SAMN05661099_3197"/>
<dbReference type="EMBL" id="FUYR01000004">
    <property type="protein sequence ID" value="SKB87143.1"/>
    <property type="molecule type" value="Genomic_DNA"/>
</dbReference>
<dbReference type="GO" id="GO:0015930">
    <property type="term" value="F:glutamate synthase activity"/>
    <property type="evidence" value="ECO:0007669"/>
    <property type="project" value="InterPro"/>
</dbReference>
<protein>
    <submittedName>
        <fullName evidence="5">Glutamate synthase domain-containing protein 2</fullName>
    </submittedName>
</protein>
<organism evidence="5 6">
    <name type="scientific">Daejeonella lutea</name>
    <dbReference type="NCBI Taxonomy" id="572036"/>
    <lineage>
        <taxon>Bacteria</taxon>
        <taxon>Pseudomonadati</taxon>
        <taxon>Bacteroidota</taxon>
        <taxon>Sphingobacteriia</taxon>
        <taxon>Sphingobacteriales</taxon>
        <taxon>Sphingobacteriaceae</taxon>
        <taxon>Daejeonella</taxon>
    </lineage>
</organism>
<name>A0A1T5ET67_9SPHI</name>
<dbReference type="Proteomes" id="UP000189981">
    <property type="component" value="Unassembled WGS sequence"/>
</dbReference>
<dbReference type="InterPro" id="IPR013785">
    <property type="entry name" value="Aldolase_TIM"/>
</dbReference>
<dbReference type="PANTHER" id="PTHR43819:SF1">
    <property type="entry name" value="ARCHAEAL-TYPE GLUTAMATE SYNTHASE [NADPH]"/>
    <property type="match status" value="1"/>
</dbReference>
<evidence type="ECO:0000256" key="1">
    <source>
        <dbReference type="ARBA" id="ARBA00009716"/>
    </source>
</evidence>
<evidence type="ECO:0000256" key="3">
    <source>
        <dbReference type="SAM" id="Phobius"/>
    </source>
</evidence>
<sequence length="561" mass="61382">MLRFNTNTMRKLFINVSVVLVVGILLISLVWTPILWLFILVGPLVIIGVIDIFQEKHSISRNFPVLGRMRFMMETLRPGIQQYFVESNTDGRPFSRINRSLIYQRAKAVDDTVPFGTQLNVYDSGYSWLNHSIAAIHPEDLNQDPRVIVGGPDCKQPYSASIFNISAMSFGSLSENAILALNGGAKLGNFAHNTGEGGLSDYHLQPGGDIIWQIGTGYFGCRNTDGTFNDEAFKERAHLPQVKMIEIKLSQGAKPGHGGILPARKVTPEIARIRLVEPGIDVISPPAHTEFSTPLEMVHFIKKLRDLSEGKPIGFKLCVGNKSEFFAICKAMHETGIYADFITVDGAEGGTGAAPLEFSNSVGMPLRDGLAFVYDALNGFGLKKHIRIISSGKVATGFDLVKNFALGADMCNSARGMMFALGCIQALECNTNTCPTGVATQDPELSKGLVVSDKKVRVFNYHKSSVFSAIQLMGAAGICHPEQIQRTFVYRRVGPNKIETLAQTYPEIPEGSLVHTPYPSQYELDMALSSSATFMPQFGNVSKVHPQDASAVIDGEVMKKE</sequence>
<dbReference type="Gene3D" id="3.20.20.70">
    <property type="entry name" value="Aldolase class I"/>
    <property type="match status" value="1"/>
</dbReference>
<evidence type="ECO:0000313" key="6">
    <source>
        <dbReference type="Proteomes" id="UP000189981"/>
    </source>
</evidence>
<reference evidence="6" key="1">
    <citation type="submission" date="2017-02" db="EMBL/GenBank/DDBJ databases">
        <authorList>
            <person name="Varghese N."/>
            <person name="Submissions S."/>
        </authorList>
    </citation>
    <scope>NUCLEOTIDE SEQUENCE [LARGE SCALE GENOMIC DNA]</scope>
    <source>
        <strain evidence="6">DSM 22385</strain>
    </source>
</reference>
<dbReference type="PIRSF" id="PIRSF006429">
    <property type="entry name" value="GOGAT_lg_2"/>
    <property type="match status" value="1"/>
</dbReference>
<dbReference type="InterPro" id="IPR024188">
    <property type="entry name" value="GltB"/>
</dbReference>
<accession>A0A1T5ET67</accession>
<dbReference type="InterPro" id="IPR002932">
    <property type="entry name" value="Glu_synthdom"/>
</dbReference>
<dbReference type="InterPro" id="IPR027283">
    <property type="entry name" value="YerD"/>
</dbReference>
<keyword evidence="3" id="KW-0812">Transmembrane</keyword>
<dbReference type="Pfam" id="PF01645">
    <property type="entry name" value="Glu_synthase"/>
    <property type="match status" value="1"/>
</dbReference>
<comment type="similarity">
    <text evidence="1 2">Belongs to the glutamate synthase family.</text>
</comment>
<gene>
    <name evidence="5" type="ORF">SAMN05661099_3197</name>
</gene>
<dbReference type="PANTHER" id="PTHR43819">
    <property type="entry name" value="ARCHAEAL-TYPE GLUTAMATE SYNTHASE [NADPH]"/>
    <property type="match status" value="1"/>
</dbReference>
<proteinExistence type="inferred from homology"/>
<keyword evidence="3" id="KW-0472">Membrane</keyword>
<dbReference type="CDD" id="cd02808">
    <property type="entry name" value="GltS_FMN"/>
    <property type="match status" value="1"/>
</dbReference>
<dbReference type="AlphaFoldDB" id="A0A1T5ET67"/>
<keyword evidence="3" id="KW-1133">Transmembrane helix</keyword>
<evidence type="ECO:0000259" key="4">
    <source>
        <dbReference type="Pfam" id="PF01645"/>
    </source>
</evidence>
<evidence type="ECO:0000313" key="5">
    <source>
        <dbReference type="EMBL" id="SKB87143.1"/>
    </source>
</evidence>
<feature type="transmembrane region" description="Helical" evidence="3">
    <location>
        <begin position="12"/>
        <end position="29"/>
    </location>
</feature>
<dbReference type="GO" id="GO:0006537">
    <property type="term" value="P:glutamate biosynthetic process"/>
    <property type="evidence" value="ECO:0007669"/>
    <property type="project" value="InterPro"/>
</dbReference>
<keyword evidence="6" id="KW-1185">Reference proteome</keyword>
<dbReference type="SUPFAM" id="SSF51395">
    <property type="entry name" value="FMN-linked oxidoreductases"/>
    <property type="match status" value="1"/>
</dbReference>
<dbReference type="PIRSF" id="PIRSF500060">
    <property type="entry name" value="UCP500060"/>
    <property type="match status" value="1"/>
</dbReference>
<evidence type="ECO:0000256" key="2">
    <source>
        <dbReference type="PIRNR" id="PIRNR006429"/>
    </source>
</evidence>